<feature type="region of interest" description="Disordered" evidence="4">
    <location>
        <begin position="745"/>
        <end position="775"/>
    </location>
</feature>
<dbReference type="PROSITE" id="PS50302">
    <property type="entry name" value="PUM"/>
    <property type="match status" value="3"/>
</dbReference>
<organism evidence="6">
    <name type="scientific">Cladocopium goreaui</name>
    <dbReference type="NCBI Taxonomy" id="2562237"/>
    <lineage>
        <taxon>Eukaryota</taxon>
        <taxon>Sar</taxon>
        <taxon>Alveolata</taxon>
        <taxon>Dinophyceae</taxon>
        <taxon>Suessiales</taxon>
        <taxon>Symbiodiniaceae</taxon>
        <taxon>Cladocopium</taxon>
    </lineage>
</organism>
<dbReference type="PANTHER" id="PTHR34154:SF3">
    <property type="entry name" value="ALKALI-SENSITIVE LINKAGE PROTEIN 1"/>
    <property type="match status" value="1"/>
</dbReference>
<feature type="repeat" description="Pumilio" evidence="2">
    <location>
        <begin position="1533"/>
        <end position="1573"/>
    </location>
</feature>
<dbReference type="PANTHER" id="PTHR34154">
    <property type="entry name" value="ALKALI-SENSITIVE LINKAGE PROTEIN 1"/>
    <property type="match status" value="1"/>
</dbReference>
<dbReference type="Gene3D" id="1.25.10.10">
    <property type="entry name" value="Leucine-rich Repeat Variant"/>
    <property type="match status" value="1"/>
</dbReference>
<dbReference type="SUPFAM" id="SSF51445">
    <property type="entry name" value="(Trans)glycosidases"/>
    <property type="match status" value="1"/>
</dbReference>
<dbReference type="InterPro" id="IPR053183">
    <property type="entry name" value="ASL1"/>
</dbReference>
<name>A0A9P1G2L5_9DINO</name>
<dbReference type="Gene3D" id="3.20.20.80">
    <property type="entry name" value="Glycosidases"/>
    <property type="match status" value="1"/>
</dbReference>
<accession>A0A9P1G2L5</accession>
<feature type="coiled-coil region" evidence="3">
    <location>
        <begin position="833"/>
        <end position="865"/>
    </location>
</feature>
<feature type="non-terminal residue" evidence="6">
    <location>
        <position position="1"/>
    </location>
</feature>
<evidence type="ECO:0000256" key="2">
    <source>
        <dbReference type="PROSITE-ProRule" id="PRU00317"/>
    </source>
</evidence>
<reference evidence="7" key="2">
    <citation type="submission" date="2024-04" db="EMBL/GenBank/DDBJ databases">
        <authorList>
            <person name="Chen Y."/>
            <person name="Shah S."/>
            <person name="Dougan E. K."/>
            <person name="Thang M."/>
            <person name="Chan C."/>
        </authorList>
    </citation>
    <scope>NUCLEOTIDE SEQUENCE [LARGE SCALE GENOMIC DNA]</scope>
</reference>
<dbReference type="Pfam" id="PF00806">
    <property type="entry name" value="PUF"/>
    <property type="match status" value="4"/>
</dbReference>
<feature type="region of interest" description="Disordered" evidence="4">
    <location>
        <begin position="1460"/>
        <end position="1481"/>
    </location>
</feature>
<dbReference type="PROSITE" id="PS50303">
    <property type="entry name" value="PUM_HD"/>
    <property type="match status" value="1"/>
</dbReference>
<evidence type="ECO:0000313" key="7">
    <source>
        <dbReference type="EMBL" id="CAL1148527.1"/>
    </source>
</evidence>
<keyword evidence="1" id="KW-0677">Repeat</keyword>
<evidence type="ECO:0000256" key="1">
    <source>
        <dbReference type="ARBA" id="ARBA00022737"/>
    </source>
</evidence>
<dbReference type="GO" id="GO:0003723">
    <property type="term" value="F:RNA binding"/>
    <property type="evidence" value="ECO:0007669"/>
    <property type="project" value="InterPro"/>
</dbReference>
<comment type="caution">
    <text evidence="6">The sequence shown here is derived from an EMBL/GenBank/DDBJ whole genome shotgun (WGS) entry which is preliminary data.</text>
</comment>
<dbReference type="EMBL" id="CAMXCT010002039">
    <property type="protein sequence ID" value="CAI3995152.1"/>
    <property type="molecule type" value="Genomic_DNA"/>
</dbReference>
<evidence type="ECO:0000313" key="6">
    <source>
        <dbReference type="EMBL" id="CAI3995152.1"/>
    </source>
</evidence>
<dbReference type="InterPro" id="IPR033133">
    <property type="entry name" value="PUM-HD"/>
</dbReference>
<feature type="region of interest" description="Disordered" evidence="4">
    <location>
        <begin position="1067"/>
        <end position="1090"/>
    </location>
</feature>
<dbReference type="InterPro" id="IPR024655">
    <property type="entry name" value="Asl1_glyco_hydro_catalytic"/>
</dbReference>
<dbReference type="SMART" id="SM00025">
    <property type="entry name" value="Pumilio"/>
    <property type="match status" value="5"/>
</dbReference>
<sequence length="1781" mass="197085">MSRQLSGSFTAGFGTTAEAAAAESGKLPLTLCAAPVLSRAQADLLYIQAMKQQEVHMTQESFVRALAIVGLQCLSGVHDVYVPRDDASVLNWFCQWALVPLAEALGISQHDVLCAAEILRDPEVSALLRSCQRGLHIVFARYAMASPAPREPYRLDDPASFCNRRLFPEFSRIDHSSSRPAMSTSAILILTTFCLAEGSKRGFARTGTGIQELQALSPSVSWTYNWGLSPGPSYRSSAMDFMPMVHDGQINNSPNSGPYNALLGFNEPDINSQAHLNPWEAANMWPLVEQVAQNMGVQTLVSPAMCGDIGKGTSWMGSFLNACQNCRIDAIAIHSYWCTLDGLRSLVDSYRHFGKKIWLTEFACADQNFDVSMNGQIRFMKEVVPWLEQEDIIEKYAWFSYFTNEWRYGITNPNPDAGLVHQNGDLSALGRVYVNLGTARRLADDVNASVLSLGYVQTNSELLVQKLMGIAVQPQVPTVSLLFGSLVLLSWSELVVASKHLGMGQTLPTRSLGIPPFAPPITIYWAYPKQFALPELCHLWKGFWAVQSMQRFAAEAEISAELSHQCLQRIFTGCVQHECSLERKTLPGKMSSSCFLLALIVIAQRVHSTPGCTPLMRVAMFMLRLSICRGASDLGVAARRVLGKAKQTIGKLGLLDACGHPLDLGRSCQASGSGTRKVTSSATQIADDLDPWPWKKNLCQPLVAAVGNRESEKKSSLRQMEMSAGKEKINPKKDILTSENCHKTKGTVPILGGSTPKPMAGRSRSPVGRGAGVANVKKKRKDLFSKELGYKDESNPFGDNTLTQKFVWKKKNEYLQAAGLYRPSSKEQEVTKMESKIREIQQVKKRRDEREVERQLLEQQRLEHDKELHDEEYGEWLTKEEKFHLDNAKARTMLRIEQGRERPLDLVAKALMIAEGEHFEEMTILDKPPHQLFVNMNIDEVEDIMDEVNTFVRIDAQHRDFWQAMRYIANDSYEGKRREKAGRSKAGAAISGLGPGVAEGVVDEIHQLLCAKSKRELGDMLVEINDSLKASPAGMDTQFFEAVAAKIPLYVARAEVDHWHERNIQADGPISKTRPSASATVGDRLGGDERPMDVHRHRAGANVACFSSSNRAMDGRRQKDKSSWDSMIRAGINGWLRWTMHPADTRWDQGRENQVEHGLADSGNAYDKHHSFEISISVILLKVHEHVVWIPSYIAYGLVDTMAPLYGVMAPKGKGSSFEPAQKGAQKGGKALAPDEQEFHQEMLRKLALHLAAQPDGPAVPGPAPAVEAQQDESPERVNHFCECANFFLPVERPDATPRDSPRSFCATPEEHGMPVWTDRSGGPTGPAGPGDDESQASHCVCVPSYIVHGLLEAWEGKARRSKAAPEQNFHHEMLKKLALHLAAQPGEPTAAQMPMPQVQQVYMPVAPQPGPVQPVPVFAPHAPPQRSPAAPRMGLFQDHRPQEEFHRQMLQKLALHLAAQPDETSQEAKSSASHQDQAPTADLAAPVQLQIEPRINEAARAAEQVGEDKAQCDRLMEDLDVAERRSEVVSWVLSSNVLSLSLTQFGSRVVQKAIASASEVRDREKFAEELLQHAMDLYVSPHGNHVLAKLIEVLPSTRLVCIVEKMRGQATMVARHQFGSRILERLMEHCSEEQIGFLLDELFDGAANLEALARHPFANFVVQHIFEHGMPERKTRCFQMLLPYVLQHATHKTASNVVQRMLEHADVSSQALIADAFLAGEGEESLETIAATRYGSFVIHSLVDKLHPRIDAVKARVKAAQPQLSESKFSAPLRGGGKGG</sequence>
<reference evidence="6" key="1">
    <citation type="submission" date="2022-10" db="EMBL/GenBank/DDBJ databases">
        <authorList>
            <person name="Chen Y."/>
            <person name="Dougan E. K."/>
            <person name="Chan C."/>
            <person name="Rhodes N."/>
            <person name="Thang M."/>
        </authorList>
    </citation>
    <scope>NUCLEOTIDE SEQUENCE</scope>
</reference>
<evidence type="ECO:0000256" key="4">
    <source>
        <dbReference type="SAM" id="MobiDB-lite"/>
    </source>
</evidence>
<dbReference type="InterPro" id="IPR017853">
    <property type="entry name" value="GH"/>
</dbReference>
<feature type="domain" description="PUM-HD" evidence="5">
    <location>
        <begin position="1432"/>
        <end position="1781"/>
    </location>
</feature>
<keyword evidence="3" id="KW-0175">Coiled coil</keyword>
<dbReference type="InterPro" id="IPR001313">
    <property type="entry name" value="Pumilio_RNA-bd_rpt"/>
</dbReference>
<dbReference type="GO" id="GO:0071966">
    <property type="term" value="P:fungal-type cell wall polysaccharide metabolic process"/>
    <property type="evidence" value="ECO:0007669"/>
    <property type="project" value="TreeGrafter"/>
</dbReference>
<evidence type="ECO:0000256" key="3">
    <source>
        <dbReference type="SAM" id="Coils"/>
    </source>
</evidence>
<feature type="compositionally biased region" description="Polar residues" evidence="4">
    <location>
        <begin position="1468"/>
        <end position="1479"/>
    </location>
</feature>
<feature type="region of interest" description="Disordered" evidence="4">
    <location>
        <begin position="1296"/>
        <end position="1336"/>
    </location>
</feature>
<gene>
    <name evidence="6" type="ORF">C1SCF055_LOCUS21748</name>
</gene>
<dbReference type="InterPro" id="IPR018816">
    <property type="entry name" value="Cactin_central"/>
</dbReference>
<protein>
    <recommendedName>
        <fullName evidence="5">PUM-HD domain-containing protein</fullName>
    </recommendedName>
</protein>
<dbReference type="EMBL" id="CAMXCT020002039">
    <property type="protein sequence ID" value="CAL1148527.1"/>
    <property type="molecule type" value="Genomic_DNA"/>
</dbReference>
<feature type="repeat" description="Pumilio" evidence="2">
    <location>
        <begin position="1606"/>
        <end position="1641"/>
    </location>
</feature>
<proteinExistence type="predicted"/>
<evidence type="ECO:0000259" key="5">
    <source>
        <dbReference type="PROSITE" id="PS50303"/>
    </source>
</evidence>
<dbReference type="InterPro" id="IPR011989">
    <property type="entry name" value="ARM-like"/>
</dbReference>
<dbReference type="OrthoDB" id="265955at2759"/>
<dbReference type="Pfam" id="PF11790">
    <property type="entry name" value="Glyco_hydro_cc"/>
    <property type="match status" value="1"/>
</dbReference>
<dbReference type="SUPFAM" id="SSF48371">
    <property type="entry name" value="ARM repeat"/>
    <property type="match status" value="1"/>
</dbReference>
<feature type="repeat" description="Pumilio" evidence="2">
    <location>
        <begin position="1680"/>
        <end position="1716"/>
    </location>
</feature>
<dbReference type="InterPro" id="IPR016024">
    <property type="entry name" value="ARM-type_fold"/>
</dbReference>
<dbReference type="Pfam" id="PF10312">
    <property type="entry name" value="Cactin_mid"/>
    <property type="match status" value="1"/>
</dbReference>